<dbReference type="Proteomes" id="UP000054018">
    <property type="component" value="Unassembled WGS sequence"/>
</dbReference>
<keyword evidence="2" id="KW-1185">Reference proteome</keyword>
<reference evidence="1 2" key="1">
    <citation type="submission" date="2014-04" db="EMBL/GenBank/DDBJ databases">
        <authorList>
            <consortium name="DOE Joint Genome Institute"/>
            <person name="Kuo A."/>
            <person name="Kohler A."/>
            <person name="Costa M.D."/>
            <person name="Nagy L.G."/>
            <person name="Floudas D."/>
            <person name="Copeland A."/>
            <person name="Barry K.W."/>
            <person name="Cichocki N."/>
            <person name="Veneault-Fourrey C."/>
            <person name="LaButti K."/>
            <person name="Lindquist E.A."/>
            <person name="Lipzen A."/>
            <person name="Lundell T."/>
            <person name="Morin E."/>
            <person name="Murat C."/>
            <person name="Sun H."/>
            <person name="Tunlid A."/>
            <person name="Henrissat B."/>
            <person name="Grigoriev I.V."/>
            <person name="Hibbett D.S."/>
            <person name="Martin F."/>
            <person name="Nordberg H.P."/>
            <person name="Cantor M.N."/>
            <person name="Hua S.X."/>
        </authorList>
    </citation>
    <scope>NUCLEOTIDE SEQUENCE [LARGE SCALE GENOMIC DNA]</scope>
    <source>
        <strain evidence="1 2">441</strain>
    </source>
</reference>
<sequence length="78" mass="8462">MTCRTTALCGDHVVVEGHTGMNQDETKDHERDAGPMIWHAASNDLIYSSAVSSPPAFNSVSISPNPSHFIDHVRISKS</sequence>
<accession>A0A0C9YPV0</accession>
<dbReference type="AlphaFoldDB" id="A0A0C9YPV0"/>
<proteinExistence type="predicted"/>
<name>A0A0C9YPV0_9AGAM</name>
<dbReference type="EMBL" id="KN834087">
    <property type="protein sequence ID" value="KIK12397.1"/>
    <property type="molecule type" value="Genomic_DNA"/>
</dbReference>
<organism evidence="1 2">
    <name type="scientific">Pisolithus microcarpus 441</name>
    <dbReference type="NCBI Taxonomy" id="765257"/>
    <lineage>
        <taxon>Eukaryota</taxon>
        <taxon>Fungi</taxon>
        <taxon>Dikarya</taxon>
        <taxon>Basidiomycota</taxon>
        <taxon>Agaricomycotina</taxon>
        <taxon>Agaricomycetes</taxon>
        <taxon>Agaricomycetidae</taxon>
        <taxon>Boletales</taxon>
        <taxon>Sclerodermatineae</taxon>
        <taxon>Pisolithaceae</taxon>
        <taxon>Pisolithus</taxon>
    </lineage>
</organism>
<dbReference type="HOGENOM" id="CLU_2622946_0_0_1"/>
<evidence type="ECO:0000313" key="2">
    <source>
        <dbReference type="Proteomes" id="UP000054018"/>
    </source>
</evidence>
<gene>
    <name evidence="1" type="ORF">PISMIDRAFT_689498</name>
</gene>
<evidence type="ECO:0000313" key="1">
    <source>
        <dbReference type="EMBL" id="KIK12397.1"/>
    </source>
</evidence>
<reference evidence="2" key="2">
    <citation type="submission" date="2015-01" db="EMBL/GenBank/DDBJ databases">
        <title>Evolutionary Origins and Diversification of the Mycorrhizal Mutualists.</title>
        <authorList>
            <consortium name="DOE Joint Genome Institute"/>
            <consortium name="Mycorrhizal Genomics Consortium"/>
            <person name="Kohler A."/>
            <person name="Kuo A."/>
            <person name="Nagy L.G."/>
            <person name="Floudas D."/>
            <person name="Copeland A."/>
            <person name="Barry K.W."/>
            <person name="Cichocki N."/>
            <person name="Veneault-Fourrey C."/>
            <person name="LaButti K."/>
            <person name="Lindquist E.A."/>
            <person name="Lipzen A."/>
            <person name="Lundell T."/>
            <person name="Morin E."/>
            <person name="Murat C."/>
            <person name="Riley R."/>
            <person name="Ohm R."/>
            <person name="Sun H."/>
            <person name="Tunlid A."/>
            <person name="Henrissat B."/>
            <person name="Grigoriev I.V."/>
            <person name="Hibbett D.S."/>
            <person name="Martin F."/>
        </authorList>
    </citation>
    <scope>NUCLEOTIDE SEQUENCE [LARGE SCALE GENOMIC DNA]</scope>
    <source>
        <strain evidence="2">441</strain>
    </source>
</reference>
<protein>
    <submittedName>
        <fullName evidence="1">Uncharacterized protein</fullName>
    </submittedName>
</protein>